<feature type="chain" id="PRO_5008656414" description="Copper resistance protein CopZ" evidence="1">
    <location>
        <begin position="23"/>
        <end position="162"/>
    </location>
</feature>
<proteinExistence type="predicted"/>
<dbReference type="RefSeq" id="WP_066184639.1">
    <property type="nucleotide sequence ID" value="NZ_LQZT01000050.1"/>
</dbReference>
<protein>
    <recommendedName>
        <fullName evidence="4">Copper resistance protein CopZ</fullName>
    </recommendedName>
</protein>
<sequence length="162" mass="17316">MKRIAVLLSAAVLGLSSLAASAHEFKLGSLEIDHPYARETPPNAPVSGGYMTIRNTGSEPDRLVSGEAAFAERVEIHEMTMDGDVMKMRQLTDGLEIPAGGEVVLKPGGYHIMFIGVDSQFKAGESRKATVTFEKAGSIELDFSVEDIKAVPMDHGSMKHGG</sequence>
<keyword evidence="1" id="KW-0732">Signal</keyword>
<gene>
    <name evidence="2" type="ORF">AWJ14_06650</name>
</gene>
<dbReference type="EMBL" id="LQZT01000050">
    <property type="protein sequence ID" value="OCW55656.1"/>
    <property type="molecule type" value="Genomic_DNA"/>
</dbReference>
<name>A0A1C1YQH1_9HYPH</name>
<dbReference type="InterPro" id="IPR036182">
    <property type="entry name" value="PCuAC_sf"/>
</dbReference>
<dbReference type="Proteomes" id="UP000094795">
    <property type="component" value="Unassembled WGS sequence"/>
</dbReference>
<dbReference type="SUPFAM" id="SSF110087">
    <property type="entry name" value="DR1885-like metal-binding protein"/>
    <property type="match status" value="1"/>
</dbReference>
<reference evidence="2 3" key="1">
    <citation type="submission" date="2015-12" db="EMBL/GenBank/DDBJ databases">
        <authorList>
            <person name="Shamseldin A."/>
            <person name="Moawad H."/>
            <person name="Abd El-Rahim W.M."/>
            <person name="Sadowsky M.J."/>
        </authorList>
    </citation>
    <scope>NUCLEOTIDE SEQUENCE [LARGE SCALE GENOMIC DNA]</scope>
    <source>
        <strain evidence="2 3">JC234</strain>
    </source>
</reference>
<dbReference type="PANTHER" id="PTHR36302">
    <property type="entry name" value="BLR7088 PROTEIN"/>
    <property type="match status" value="1"/>
</dbReference>
<dbReference type="PANTHER" id="PTHR36302:SF1">
    <property type="entry name" value="COPPER CHAPERONE PCU(A)C"/>
    <property type="match status" value="1"/>
</dbReference>
<evidence type="ECO:0000313" key="2">
    <source>
        <dbReference type="EMBL" id="OCW55656.1"/>
    </source>
</evidence>
<comment type="caution">
    <text evidence="2">The sequence shown here is derived from an EMBL/GenBank/DDBJ whole genome shotgun (WGS) entry which is preliminary data.</text>
</comment>
<evidence type="ECO:0000313" key="3">
    <source>
        <dbReference type="Proteomes" id="UP000094795"/>
    </source>
</evidence>
<dbReference type="InterPro" id="IPR007410">
    <property type="entry name" value="LpqE-like"/>
</dbReference>
<dbReference type="Pfam" id="PF04314">
    <property type="entry name" value="PCuAC"/>
    <property type="match status" value="1"/>
</dbReference>
<organism evidence="2 3">
    <name type="scientific">Hoeflea olei</name>
    <dbReference type="NCBI Taxonomy" id="1480615"/>
    <lineage>
        <taxon>Bacteria</taxon>
        <taxon>Pseudomonadati</taxon>
        <taxon>Pseudomonadota</taxon>
        <taxon>Alphaproteobacteria</taxon>
        <taxon>Hyphomicrobiales</taxon>
        <taxon>Rhizobiaceae</taxon>
        <taxon>Hoeflea</taxon>
    </lineage>
</organism>
<feature type="signal peptide" evidence="1">
    <location>
        <begin position="1"/>
        <end position="22"/>
    </location>
</feature>
<dbReference type="Gene3D" id="2.60.40.1890">
    <property type="entry name" value="PCu(A)C copper chaperone"/>
    <property type="match status" value="1"/>
</dbReference>
<evidence type="ECO:0000256" key="1">
    <source>
        <dbReference type="SAM" id="SignalP"/>
    </source>
</evidence>
<dbReference type="OrthoDB" id="9796962at2"/>
<dbReference type="AlphaFoldDB" id="A0A1C1YQH1"/>
<dbReference type="STRING" id="1480615.AWJ14_06650"/>
<keyword evidence="3" id="KW-1185">Reference proteome</keyword>
<evidence type="ECO:0008006" key="4">
    <source>
        <dbReference type="Google" id="ProtNLM"/>
    </source>
</evidence>
<dbReference type="InterPro" id="IPR058248">
    <property type="entry name" value="Lxx211020-like"/>
</dbReference>
<accession>A0A1C1YQH1</accession>